<feature type="compositionally biased region" description="Basic and acidic residues" evidence="1">
    <location>
        <begin position="112"/>
        <end position="125"/>
    </location>
</feature>
<proteinExistence type="predicted"/>
<reference evidence="2" key="1">
    <citation type="submission" date="2021-01" db="EMBL/GenBank/DDBJ databases">
        <authorList>
            <person name="Corre E."/>
            <person name="Pelletier E."/>
            <person name="Niang G."/>
            <person name="Scheremetjew M."/>
            <person name="Finn R."/>
            <person name="Kale V."/>
            <person name="Holt S."/>
            <person name="Cochrane G."/>
            <person name="Meng A."/>
            <person name="Brown T."/>
            <person name="Cohen L."/>
        </authorList>
    </citation>
    <scope>NUCLEOTIDE SEQUENCE</scope>
    <source>
        <strain evidence="2">Clade-D-RCC2572</strain>
    </source>
</reference>
<dbReference type="EMBL" id="HBEW01005172">
    <property type="protein sequence ID" value="CAD8583350.1"/>
    <property type="molecule type" value="Transcribed_RNA"/>
</dbReference>
<dbReference type="AlphaFoldDB" id="A0A7S0PPR2"/>
<feature type="compositionally biased region" description="Basic and acidic residues" evidence="1">
    <location>
        <begin position="230"/>
        <end position="239"/>
    </location>
</feature>
<evidence type="ECO:0000313" key="2">
    <source>
        <dbReference type="EMBL" id="CAD8583350.1"/>
    </source>
</evidence>
<feature type="compositionally biased region" description="Low complexity" evidence="1">
    <location>
        <begin position="216"/>
        <end position="229"/>
    </location>
</feature>
<feature type="compositionally biased region" description="Acidic residues" evidence="1">
    <location>
        <begin position="303"/>
        <end position="312"/>
    </location>
</feature>
<feature type="compositionally biased region" description="Acidic residues" evidence="1">
    <location>
        <begin position="126"/>
        <end position="146"/>
    </location>
</feature>
<feature type="region of interest" description="Disordered" evidence="1">
    <location>
        <begin position="1"/>
        <end position="66"/>
    </location>
</feature>
<feature type="region of interest" description="Disordered" evidence="1">
    <location>
        <begin position="112"/>
        <end position="153"/>
    </location>
</feature>
<gene>
    <name evidence="2" type="ORF">OMED0929_LOCUS4340</name>
</gene>
<feature type="compositionally biased region" description="Acidic residues" evidence="1">
    <location>
        <begin position="272"/>
        <end position="295"/>
    </location>
</feature>
<organism evidence="2">
    <name type="scientific">Ostreococcus mediterraneus</name>
    <dbReference type="NCBI Taxonomy" id="1486918"/>
    <lineage>
        <taxon>Eukaryota</taxon>
        <taxon>Viridiplantae</taxon>
        <taxon>Chlorophyta</taxon>
        <taxon>Mamiellophyceae</taxon>
        <taxon>Mamiellales</taxon>
        <taxon>Bathycoccaceae</taxon>
        <taxon>Ostreococcus</taxon>
    </lineage>
</organism>
<feature type="compositionally biased region" description="Low complexity" evidence="1">
    <location>
        <begin position="255"/>
        <end position="267"/>
    </location>
</feature>
<evidence type="ECO:0008006" key="3">
    <source>
        <dbReference type="Google" id="ProtNLM"/>
    </source>
</evidence>
<protein>
    <recommendedName>
        <fullName evidence="3">DNA-directed RNA polymerase III subunit</fullName>
    </recommendedName>
</protein>
<accession>A0A7S0PPR2</accession>
<sequence length="323" mass="34744">MPPPPSAPSAPAAVEDQAPPSMLLPGNFPFPAVDERERENGAQGGEIPIAVAAGPSAPPPTYPALPRGLKPFVDVVPNSDEDYELQYMRLLRMFWRRSAYYFGERDDEYEARARAGDVSRFGDDARESDDEIGEDDAQEDDDDDDDAKNGAMIDERWVRKMSKAFKLGDFKITDERLMPREILEAAFGPENSDGGRKRRAVEPDAAHAPAQKKAKGAAAAVARPAQGLSRLERLARLETRAASGEDASGKTSGKSVASRARAGVASAHDGEGSEGDDDDAAGVVADDDDELDSDDDYGKAVDFDDDDGYDDDVGGHDDGDAFY</sequence>
<feature type="compositionally biased region" description="Basic and acidic residues" evidence="1">
    <location>
        <begin position="313"/>
        <end position="323"/>
    </location>
</feature>
<evidence type="ECO:0000256" key="1">
    <source>
        <dbReference type="SAM" id="MobiDB-lite"/>
    </source>
</evidence>
<feature type="region of interest" description="Disordered" evidence="1">
    <location>
        <begin position="185"/>
        <end position="323"/>
    </location>
</feature>
<name>A0A7S0PPR2_9CHLO</name>